<keyword evidence="5" id="KW-0717">Septation</keyword>
<sequence>MSGEDHGVRTRRTAPGLPVLSMDVRRMLDIHAWQPVRTSFSYDPDAPLTVTVQFAVDGGPRVTWRIGRDLLYQGLFSPSGLDDVRIRPAHLENRGTAFLRLASRDMAALFELPVPPLEAWLEHTYELVPAGKETDRLGWDDFVANVLDTSHSSPS</sequence>
<dbReference type="GO" id="GO:0030435">
    <property type="term" value="P:sporulation resulting in formation of a cellular spore"/>
    <property type="evidence" value="ECO:0007669"/>
    <property type="project" value="UniProtKB-KW"/>
</dbReference>
<evidence type="ECO:0000256" key="4">
    <source>
        <dbReference type="ARBA" id="ARBA00022969"/>
    </source>
</evidence>
<comment type="subcellular location">
    <subcellularLocation>
        <location evidence="1">Cell septum</location>
    </subcellularLocation>
</comment>
<dbReference type="RefSeq" id="WP_194292836.1">
    <property type="nucleotide sequence ID" value="NZ_WEGJ01000002.1"/>
</dbReference>
<keyword evidence="8" id="KW-1185">Reference proteome</keyword>
<evidence type="ECO:0000256" key="6">
    <source>
        <dbReference type="ARBA" id="ARBA00023306"/>
    </source>
</evidence>
<dbReference type="Pfam" id="PF04686">
    <property type="entry name" value="SsgA"/>
    <property type="match status" value="1"/>
</dbReference>
<comment type="caution">
    <text evidence="7">The sequence shown here is derived from an EMBL/GenBank/DDBJ whole genome shotgun (WGS) entry which is preliminary data.</text>
</comment>
<name>A0A7K0CC12_9ACTN</name>
<proteinExistence type="inferred from homology"/>
<dbReference type="AlphaFoldDB" id="A0A7K0CC12"/>
<evidence type="ECO:0000256" key="3">
    <source>
        <dbReference type="ARBA" id="ARBA00022618"/>
    </source>
</evidence>
<evidence type="ECO:0000256" key="5">
    <source>
        <dbReference type="ARBA" id="ARBA00023210"/>
    </source>
</evidence>
<organism evidence="7 8">
    <name type="scientific">Streptomyces smaragdinus</name>
    <dbReference type="NCBI Taxonomy" id="2585196"/>
    <lineage>
        <taxon>Bacteria</taxon>
        <taxon>Bacillati</taxon>
        <taxon>Actinomycetota</taxon>
        <taxon>Actinomycetes</taxon>
        <taxon>Kitasatosporales</taxon>
        <taxon>Streptomycetaceae</taxon>
        <taxon>Streptomyces</taxon>
    </lineage>
</organism>
<dbReference type="Proteomes" id="UP000466345">
    <property type="component" value="Unassembled WGS sequence"/>
</dbReference>
<gene>
    <name evidence="7" type="primary">ssgB_2</name>
    <name evidence="7" type="ORF">SRB5_10570</name>
</gene>
<evidence type="ECO:0000313" key="7">
    <source>
        <dbReference type="EMBL" id="MQY10943.1"/>
    </source>
</evidence>
<protein>
    <submittedName>
        <fullName evidence="7">Sporulation-specific cell division protein SsgB</fullName>
    </submittedName>
</protein>
<evidence type="ECO:0000256" key="1">
    <source>
        <dbReference type="ARBA" id="ARBA00004431"/>
    </source>
</evidence>
<dbReference type="GO" id="GO:0030428">
    <property type="term" value="C:cell septum"/>
    <property type="evidence" value="ECO:0007669"/>
    <property type="project" value="UniProtKB-SubCell"/>
</dbReference>
<dbReference type="Gene3D" id="2.30.31.20">
    <property type="entry name" value="Sporulation-specific cell division protein SsgB"/>
    <property type="match status" value="1"/>
</dbReference>
<keyword evidence="6" id="KW-0131">Cell cycle</keyword>
<evidence type="ECO:0000313" key="8">
    <source>
        <dbReference type="Proteomes" id="UP000466345"/>
    </source>
</evidence>
<comment type="similarity">
    <text evidence="2">Belongs to the SsgA family.</text>
</comment>
<dbReference type="InterPro" id="IPR006776">
    <property type="entry name" value="SsgB"/>
</dbReference>
<evidence type="ECO:0000256" key="2">
    <source>
        <dbReference type="ARBA" id="ARBA00009323"/>
    </source>
</evidence>
<keyword evidence="4" id="KW-0749">Sporulation</keyword>
<reference evidence="7 8" key="1">
    <citation type="submission" date="2019-10" db="EMBL/GenBank/DDBJ databases">
        <title>Streptomyces smaragdinus sp. nov. and Streptomyces fabii sp. nov., isolated from the gut of fungus growing-termite Macrotermes natalensis.</title>
        <authorList>
            <person name="Schwitalla J."/>
            <person name="Benndorf R."/>
            <person name="Martin K."/>
            <person name="De Beer W."/>
            <person name="Kaster A.-K."/>
            <person name="Vollmers J."/>
            <person name="Poulsen M."/>
            <person name="Beemelmanns C."/>
        </authorList>
    </citation>
    <scope>NUCLEOTIDE SEQUENCE [LARGE SCALE GENOMIC DNA]</scope>
    <source>
        <strain evidence="7 8">RB5</strain>
    </source>
</reference>
<accession>A0A7K0CC12</accession>
<dbReference type="InterPro" id="IPR038658">
    <property type="entry name" value="SsgB_sf"/>
</dbReference>
<keyword evidence="3 7" id="KW-0132">Cell division</keyword>
<dbReference type="EMBL" id="WEGJ01000002">
    <property type="protein sequence ID" value="MQY10943.1"/>
    <property type="molecule type" value="Genomic_DNA"/>
</dbReference>
<dbReference type="GO" id="GO:0000917">
    <property type="term" value="P:division septum assembly"/>
    <property type="evidence" value="ECO:0007669"/>
    <property type="project" value="UniProtKB-KW"/>
</dbReference>